<reference evidence="1 2" key="1">
    <citation type="submission" date="2016-09" db="EMBL/GenBank/DDBJ databases">
        <title>Complete genome sequence of microbes from the polar regions.</title>
        <authorList>
            <person name="Liao L."/>
            <person name="Chen B."/>
        </authorList>
    </citation>
    <scope>NUCLEOTIDE SEQUENCE [LARGE SCALE GENOMIC DNA]</scope>
    <source>
        <strain evidence="1 2">ZS314</strain>
    </source>
</reference>
<dbReference type="KEGG" id="mant:BHD05_07955"/>
<sequence>MIETDRFVKVEVASVAELHAWLDAHHRQTEAVWLVTFKKVVPHKYLTTAHVLDELVASGWIDGIRRAVDDERTMQLISPRRTQPWAKTYRDRAERLIEEGQMQPAGLASVDLAKSTGAWEAMAEVDALIIPADLQRELMRAAPAWDEFQAFPPSARRNILRWVASAKTDPTRTKRIGLTVAEAQAGRRVKSNG</sequence>
<dbReference type="OrthoDB" id="2604865at2"/>
<name>A0A7L5AKF2_9MICO</name>
<evidence type="ECO:0000313" key="2">
    <source>
        <dbReference type="Proteomes" id="UP000464507"/>
    </source>
</evidence>
<dbReference type="EMBL" id="CP017146">
    <property type="protein sequence ID" value="QHO71070.1"/>
    <property type="molecule type" value="Genomic_DNA"/>
</dbReference>
<evidence type="ECO:0008006" key="3">
    <source>
        <dbReference type="Google" id="ProtNLM"/>
    </source>
</evidence>
<dbReference type="AlphaFoldDB" id="A0A7L5AKF2"/>
<organism evidence="1 2">
    <name type="scientific">Marisediminicola antarctica</name>
    <dbReference type="NCBI Taxonomy" id="674079"/>
    <lineage>
        <taxon>Bacteria</taxon>
        <taxon>Bacillati</taxon>
        <taxon>Actinomycetota</taxon>
        <taxon>Actinomycetes</taxon>
        <taxon>Micrococcales</taxon>
        <taxon>Microbacteriaceae</taxon>
        <taxon>Marisediminicola</taxon>
    </lineage>
</organism>
<dbReference type="RefSeq" id="WP_161885957.1">
    <property type="nucleotide sequence ID" value="NZ_CP017146.1"/>
</dbReference>
<gene>
    <name evidence="1" type="ORF">BHD05_07955</name>
</gene>
<dbReference type="Proteomes" id="UP000464507">
    <property type="component" value="Chromosome"/>
</dbReference>
<dbReference type="Pfam" id="PF13376">
    <property type="entry name" value="OmdA"/>
    <property type="match status" value="1"/>
</dbReference>
<protein>
    <recommendedName>
        <fullName evidence="3">Bacteriocin-protection protein, YdeI/OmpD-associated family</fullName>
    </recommendedName>
</protein>
<proteinExistence type="predicted"/>
<accession>A0A7L5AKF2</accession>
<keyword evidence="2" id="KW-1185">Reference proteome</keyword>
<evidence type="ECO:0000313" key="1">
    <source>
        <dbReference type="EMBL" id="QHO71070.1"/>
    </source>
</evidence>